<evidence type="ECO:0000259" key="1">
    <source>
        <dbReference type="Pfam" id="PF01420"/>
    </source>
</evidence>
<dbReference type="EMBL" id="KN050677">
    <property type="protein sequence ID" value="KFL96342.1"/>
    <property type="molecule type" value="Genomic_DNA"/>
</dbReference>
<sequence>MQRFKEFSSSDLFLIYSAPHLDKISLNKDGPCTYPYVTRTRNNNGIDGYTGFIDDEHLNPEKTFSLGLMQMNVNYQNDSWYSGQFIKVIQPKFELDEKVGLYLLPWLQRLALKFDPQAIRNVDGIFYSAKFTLPVKDNETLDLEYMRNYVSEVEKRYWNKMKLGFDLK</sequence>
<dbReference type="AlphaFoldDB" id="A0AB34NY37"/>
<name>A0AB34NY37_LACGS</name>
<proteinExistence type="predicted"/>
<dbReference type="Proteomes" id="UP000030761">
    <property type="component" value="Unassembled WGS sequence"/>
</dbReference>
<protein>
    <submittedName>
        <fullName evidence="2">Type II restriction enzyme</fullName>
    </submittedName>
</protein>
<accession>A0AB34NY37</accession>
<dbReference type="GO" id="GO:0003677">
    <property type="term" value="F:DNA binding"/>
    <property type="evidence" value="ECO:0007669"/>
    <property type="project" value="InterPro"/>
</dbReference>
<organism evidence="2 3">
    <name type="scientific">Lactobacillus gasseri SV-16A-US</name>
    <dbReference type="NCBI Taxonomy" id="575604"/>
    <lineage>
        <taxon>Bacteria</taxon>
        <taxon>Bacillati</taxon>
        <taxon>Bacillota</taxon>
        <taxon>Bacilli</taxon>
        <taxon>Lactobacillales</taxon>
        <taxon>Lactobacillaceae</taxon>
        <taxon>Lactobacillus</taxon>
    </lineage>
</organism>
<gene>
    <name evidence="2" type="ORF">HMPREF5175_01855</name>
</gene>
<feature type="domain" description="Type I restriction modification DNA specificity" evidence="1">
    <location>
        <begin position="4"/>
        <end position="155"/>
    </location>
</feature>
<dbReference type="Pfam" id="PF01420">
    <property type="entry name" value="Methylase_S"/>
    <property type="match status" value="1"/>
</dbReference>
<evidence type="ECO:0000313" key="3">
    <source>
        <dbReference type="Proteomes" id="UP000030761"/>
    </source>
</evidence>
<dbReference type="RefSeq" id="WP_003654788.1">
    <property type="nucleotide sequence ID" value="NZ_KN050677.1"/>
</dbReference>
<evidence type="ECO:0000313" key="2">
    <source>
        <dbReference type="EMBL" id="KFL96342.1"/>
    </source>
</evidence>
<dbReference type="InterPro" id="IPR000055">
    <property type="entry name" value="Restrct_endonuc_typeI_TRD"/>
</dbReference>
<reference evidence="2 3" key="1">
    <citation type="submission" date="2010-03" db="EMBL/GenBank/DDBJ databases">
        <title>The Genome Sequence of Lactobacillus gasseri strain SV-16A-US.</title>
        <authorList>
            <consortium name="The Broad Institute Genome Sequencing Platform"/>
            <person name="Ward D."/>
            <person name="Earl A."/>
            <person name="Feldgarden M."/>
            <person name="Gevers D."/>
            <person name="Young S.K."/>
            <person name="Zeng Q."/>
            <person name="Koehrsen M."/>
            <person name="Alvarado L."/>
            <person name="Berlin A."/>
            <person name="Bochicchio J."/>
            <person name="Borenstein D."/>
            <person name="Chapman S.B."/>
            <person name="Chen Z."/>
            <person name="Engels R."/>
            <person name="Freedman E."/>
            <person name="Gellesch M."/>
            <person name="Goldberg J."/>
            <person name="Griggs A."/>
            <person name="Gujja S."/>
            <person name="Heilman E."/>
            <person name="Heiman D."/>
            <person name="Hepburn T."/>
            <person name="Howarth C."/>
            <person name="Jen D."/>
            <person name="Larson L."/>
            <person name="Mehta T."/>
            <person name="Park D."/>
            <person name="Pearson M."/>
            <person name="Roberts A."/>
            <person name="Saif S."/>
            <person name="Shea T."/>
            <person name="Shenoy N."/>
            <person name="Sisk P."/>
            <person name="Stolte C."/>
            <person name="Sykes S."/>
            <person name="Thomson T."/>
            <person name="Walk T."/>
            <person name="White J."/>
            <person name="Yandava C."/>
            <person name="Liu Y."/>
            <person name="Xu Q."/>
            <person name="Haas B."/>
            <person name="Nusbaum C."/>
            <person name="Birren B."/>
        </authorList>
    </citation>
    <scope>NUCLEOTIDE SEQUENCE [LARGE SCALE GENOMIC DNA]</scope>
    <source>
        <strain evidence="2 3">SV-16A-US</strain>
    </source>
</reference>